<dbReference type="AlphaFoldDB" id="S9RFA6"/>
<accession>S9RFA6</accession>
<comment type="caution">
    <text evidence="1">The sequence shown here is derived from an EMBL/GenBank/DDBJ whole genome shotgun (WGS) entry which is preliminary data.</text>
</comment>
<protein>
    <submittedName>
        <fullName evidence="1">Uncharacterized protein</fullName>
    </submittedName>
</protein>
<sequence>MTSDADLLKMATCFQVDDDLFIEARGDDAWAVTYLGRSVVNRALEREFEPIPPDRSEAFKARTRFSLLEAVDVAQRFLTKLNGQHAQA</sequence>
<organism evidence="1 2">
    <name type="scientific">Salipiger mucosus DSM 16094</name>
    <dbReference type="NCBI Taxonomy" id="1123237"/>
    <lineage>
        <taxon>Bacteria</taxon>
        <taxon>Pseudomonadati</taxon>
        <taxon>Pseudomonadota</taxon>
        <taxon>Alphaproteobacteria</taxon>
        <taxon>Rhodobacterales</taxon>
        <taxon>Roseobacteraceae</taxon>
        <taxon>Salipiger</taxon>
    </lineage>
</organism>
<keyword evidence="2" id="KW-1185">Reference proteome</keyword>
<dbReference type="HOGENOM" id="CLU_2467215_0_0_5"/>
<name>S9RFA6_9RHOB</name>
<gene>
    <name evidence="1" type="ORF">Salmuc_04681</name>
</gene>
<dbReference type="RefSeq" id="WP_020041771.1">
    <property type="nucleotide sequence ID" value="NZ_KE557281.1"/>
</dbReference>
<evidence type="ECO:0000313" key="2">
    <source>
        <dbReference type="Proteomes" id="UP000015347"/>
    </source>
</evidence>
<evidence type="ECO:0000313" key="1">
    <source>
        <dbReference type="EMBL" id="EPX76795.1"/>
    </source>
</evidence>
<reference evidence="2" key="1">
    <citation type="journal article" date="2014" name="Stand. Genomic Sci.">
        <title>Genome sequence of the exopolysaccharide-producing Salipiger mucosus type strain (DSM 16094(T)), a moderately halophilic member of the Roseobacter clade.</title>
        <authorList>
            <person name="Riedel T."/>
            <person name="Spring S."/>
            <person name="Fiebig A."/>
            <person name="Petersen J."/>
            <person name="Kyrpides N.C."/>
            <person name="Goker M."/>
            <person name="Klenk H.P."/>
        </authorList>
    </citation>
    <scope>NUCLEOTIDE SEQUENCE [LARGE SCALE GENOMIC DNA]</scope>
    <source>
        <strain evidence="2">DSM 16094</strain>
    </source>
</reference>
<proteinExistence type="predicted"/>
<dbReference type="OrthoDB" id="4566460at2"/>
<dbReference type="Proteomes" id="UP000015347">
    <property type="component" value="Unassembled WGS sequence"/>
</dbReference>
<dbReference type="EMBL" id="APVH01000043">
    <property type="protein sequence ID" value="EPX76795.1"/>
    <property type="molecule type" value="Genomic_DNA"/>
</dbReference>